<geneLocation type="chloroplast" evidence="1"/>
<keyword evidence="1" id="KW-0934">Plastid</keyword>
<keyword evidence="1" id="KW-0150">Chloroplast</keyword>
<organism evidence="1">
    <name type="scientific">Osmundea sinicola</name>
    <dbReference type="NCBI Taxonomy" id="290685"/>
    <lineage>
        <taxon>Eukaryota</taxon>
        <taxon>Rhodophyta</taxon>
        <taxon>Florideophyceae</taxon>
        <taxon>Rhodymeniophycidae</taxon>
        <taxon>Ceramiales</taxon>
        <taxon>Rhodomelaceae</taxon>
        <taxon>Laurencieae</taxon>
        <taxon>Osmundea</taxon>
    </lineage>
</organism>
<gene>
    <name evidence="1" type="primary">orf71</name>
</gene>
<proteinExistence type="predicted"/>
<name>A0A7L4WNN4_9FLOR</name>
<reference evidence="1" key="1">
    <citation type="submission" date="2018-09" db="EMBL/GenBank/DDBJ databases">
        <title>Genomics and Phylogenetic analysis of three type specimens of Osmundea (Rhodomelaceae, Rhodophyta).</title>
        <authorList>
            <person name="Hughey J.R."/>
            <person name="Miller K.A."/>
        </authorList>
    </citation>
    <scope>NUCLEOTIDE SEQUENCE</scope>
</reference>
<accession>A0A7L4WNN4</accession>
<evidence type="ECO:0000313" key="1">
    <source>
        <dbReference type="EMBL" id="QFR99864.1"/>
    </source>
</evidence>
<protein>
    <submittedName>
        <fullName evidence="1">Uncharacterized protein</fullName>
    </submittedName>
</protein>
<dbReference type="GeneID" id="60234910"/>
<dbReference type="RefSeq" id="YP_009944570.1">
    <property type="nucleotide sequence ID" value="NC_051457.1"/>
</dbReference>
<dbReference type="EMBL" id="MH898941">
    <property type="protein sequence ID" value="QFR99864.1"/>
    <property type="molecule type" value="Genomic_DNA"/>
</dbReference>
<sequence>MPFNFKNIDQENIETMDYNQYNYMYNYNTEEVDISNNASHIFLDETIHYYTDFNRKMLNSDDT</sequence>
<dbReference type="AlphaFoldDB" id="A0A7L4WNN4"/>